<dbReference type="AlphaFoldDB" id="K1TCZ9"/>
<dbReference type="EMBL" id="AJWZ01004482">
    <property type="protein sequence ID" value="EKC65319.1"/>
    <property type="molecule type" value="Genomic_DNA"/>
</dbReference>
<proteinExistence type="predicted"/>
<name>K1TCZ9_9ZZZZ</name>
<organism evidence="1">
    <name type="scientific">human gut metagenome</name>
    <dbReference type="NCBI Taxonomy" id="408170"/>
    <lineage>
        <taxon>unclassified sequences</taxon>
        <taxon>metagenomes</taxon>
        <taxon>organismal metagenomes</taxon>
    </lineage>
</organism>
<sequence length="132" mass="15568">MIYKIFSEPNKHLAKHKPVDRPAKPSLTSAFYEALESGNVRRIRIMMKDSLLVDPTFELFHMMEKATASMVGLYDEHDGEELIEDRNQWDVDYMNRVMVRVVSNFSHERLDHLKEVVRYLRPVTKNTDSKNK</sequence>
<comment type="caution">
    <text evidence="1">The sequence shown here is derived from an EMBL/GenBank/DDBJ whole genome shotgun (WGS) entry which is preliminary data.</text>
</comment>
<gene>
    <name evidence="1" type="ORF">OBE_06504</name>
</gene>
<evidence type="ECO:0000313" key="1">
    <source>
        <dbReference type="EMBL" id="EKC65319.1"/>
    </source>
</evidence>
<accession>K1TCZ9</accession>
<protein>
    <submittedName>
        <fullName evidence="1">Uncharacterized protein</fullName>
    </submittedName>
</protein>
<reference evidence="1" key="1">
    <citation type="journal article" date="2013" name="Environ. Microbiol.">
        <title>Microbiota from the distal guts of lean and obese adolescents exhibit partial functional redundancy besides clear differences in community structure.</title>
        <authorList>
            <person name="Ferrer M."/>
            <person name="Ruiz A."/>
            <person name="Lanza F."/>
            <person name="Haange S.B."/>
            <person name="Oberbach A."/>
            <person name="Till H."/>
            <person name="Bargiela R."/>
            <person name="Campoy C."/>
            <person name="Segura M.T."/>
            <person name="Richter M."/>
            <person name="von Bergen M."/>
            <person name="Seifert J."/>
            <person name="Suarez A."/>
        </authorList>
    </citation>
    <scope>NUCLEOTIDE SEQUENCE</scope>
</reference>